<name>A0A9D4S7P8_DREPO</name>
<reference evidence="1" key="1">
    <citation type="journal article" date="2019" name="bioRxiv">
        <title>The Genome of the Zebra Mussel, Dreissena polymorpha: A Resource for Invasive Species Research.</title>
        <authorList>
            <person name="McCartney M.A."/>
            <person name="Auch B."/>
            <person name="Kono T."/>
            <person name="Mallez S."/>
            <person name="Zhang Y."/>
            <person name="Obille A."/>
            <person name="Becker A."/>
            <person name="Abrahante J.E."/>
            <person name="Garbe J."/>
            <person name="Badalamenti J.P."/>
            <person name="Herman A."/>
            <person name="Mangelson H."/>
            <person name="Liachko I."/>
            <person name="Sullivan S."/>
            <person name="Sone E.D."/>
            <person name="Koren S."/>
            <person name="Silverstein K.A.T."/>
            <person name="Beckman K.B."/>
            <person name="Gohl D.M."/>
        </authorList>
    </citation>
    <scope>NUCLEOTIDE SEQUENCE</scope>
    <source>
        <strain evidence="1">Duluth1</strain>
        <tissue evidence="1">Whole animal</tissue>
    </source>
</reference>
<dbReference type="Proteomes" id="UP000828390">
    <property type="component" value="Unassembled WGS sequence"/>
</dbReference>
<proteinExistence type="predicted"/>
<dbReference type="EMBL" id="JAIWYP010000001">
    <property type="protein sequence ID" value="KAH3893548.1"/>
    <property type="molecule type" value="Genomic_DNA"/>
</dbReference>
<dbReference type="AlphaFoldDB" id="A0A9D4S7P8"/>
<organism evidence="1 2">
    <name type="scientific">Dreissena polymorpha</name>
    <name type="common">Zebra mussel</name>
    <name type="synonym">Mytilus polymorpha</name>
    <dbReference type="NCBI Taxonomy" id="45954"/>
    <lineage>
        <taxon>Eukaryota</taxon>
        <taxon>Metazoa</taxon>
        <taxon>Spiralia</taxon>
        <taxon>Lophotrochozoa</taxon>
        <taxon>Mollusca</taxon>
        <taxon>Bivalvia</taxon>
        <taxon>Autobranchia</taxon>
        <taxon>Heteroconchia</taxon>
        <taxon>Euheterodonta</taxon>
        <taxon>Imparidentia</taxon>
        <taxon>Neoheterodontei</taxon>
        <taxon>Myida</taxon>
        <taxon>Dreissenoidea</taxon>
        <taxon>Dreissenidae</taxon>
        <taxon>Dreissena</taxon>
    </lineage>
</organism>
<accession>A0A9D4S7P8</accession>
<sequence length="63" mass="7043">MDKVEEVNSKKKVCEESRLLEALYLVVQGFACFGKAFFNVSSAAHELFMKLGGIKEVVAFVEK</sequence>
<keyword evidence="2" id="KW-1185">Reference proteome</keyword>
<reference evidence="1" key="2">
    <citation type="submission" date="2020-11" db="EMBL/GenBank/DDBJ databases">
        <authorList>
            <person name="McCartney M.A."/>
            <person name="Auch B."/>
            <person name="Kono T."/>
            <person name="Mallez S."/>
            <person name="Becker A."/>
            <person name="Gohl D.M."/>
            <person name="Silverstein K.A.T."/>
            <person name="Koren S."/>
            <person name="Bechman K.B."/>
            <person name="Herman A."/>
            <person name="Abrahante J.E."/>
            <person name="Garbe J."/>
        </authorList>
    </citation>
    <scope>NUCLEOTIDE SEQUENCE</scope>
    <source>
        <strain evidence="1">Duluth1</strain>
        <tissue evidence="1">Whole animal</tissue>
    </source>
</reference>
<evidence type="ECO:0000313" key="1">
    <source>
        <dbReference type="EMBL" id="KAH3893548.1"/>
    </source>
</evidence>
<gene>
    <name evidence="1" type="ORF">DPMN_017696</name>
</gene>
<evidence type="ECO:0000313" key="2">
    <source>
        <dbReference type="Proteomes" id="UP000828390"/>
    </source>
</evidence>
<comment type="caution">
    <text evidence="1">The sequence shown here is derived from an EMBL/GenBank/DDBJ whole genome shotgun (WGS) entry which is preliminary data.</text>
</comment>
<protein>
    <submittedName>
        <fullName evidence="1">Uncharacterized protein</fullName>
    </submittedName>
</protein>